<evidence type="ECO:0000259" key="13">
    <source>
        <dbReference type="PROSITE" id="PS52004"/>
    </source>
</evidence>
<evidence type="ECO:0000256" key="2">
    <source>
        <dbReference type="ARBA" id="ARBA00004496"/>
    </source>
</evidence>
<dbReference type="PROSITE" id="PS52004">
    <property type="entry name" value="KS3_2"/>
    <property type="match status" value="2"/>
</dbReference>
<dbReference type="PANTHER" id="PTHR43775:SF37">
    <property type="entry name" value="SI:DKEY-61P9.11"/>
    <property type="match status" value="1"/>
</dbReference>
<sequence length="2094" mass="236492">MHDQFLLDINNPILKNHKAYGQELLPGLAYIDMLYQLFRENGYHYTQLELRNLSIYHPLIIESDTSIIISIQCSEIKDGQWHIIVEGQEQRGGILSVDKKRYVTAEMHQVTPRRFEEVLNLRKIKELTKNVVSLEEVYEQCRRHELIHTGFMKAEGLIYTEDTEILIDISLGEKALPTAKEFMFHPALIDGSGVGFGGAPFPILQESQRLFLPMFYESFYASDLLQKCCITRIKASSVKSKNELIYITMEFFNEFGKKVGELKNFTSKLVREAGLINPNRKEDKQLTSAPYPKNSIPQRDAANTAASVEVEDFLRELMAGRLGKTADQIENHIGYYEMGLDSPGLLEIVKGIEEKIGTTLSPTLLFEYTNIKELSVYLMENYASVFGQICKLTQDIECSSNVFTSESLLQKESIFSPSQASYLEMNSSIQENIAIIGMAGRFPGAGNLFEFWDNLKKGKDCISEIPKGRWDWHSLEKLKSPSGKELSRWGGFLDNPDCFDPQFFRISPREAEVMDPQERIFLETCWEAIEDAGYTPKTLVTPSGPNRRRNVGVYVGVMHKDYTLIGAEAVSRGKVLPLSLNYGSIANRVSYFCNFHGPSMAIDTLCSSSLTAVHLALESIRNGGCEVALAGGVNLSLHPNKYMTYGLADMHSSDGYCHTFGKDGDGYVSAEGVGTVLLKPLHKAIQDGDQIYGVIKGGSINHVGTVSGITVPSPVAQAELIVESLEKAKVDPRTISYVEAHGTGTSLGDPIEIQGLVKAFRQYTGDNQFCSIGSVKSNIGHAESAAGISGLIKVALQLHHKTLVSSLHAKEINPYIDFEQSPFYVQQETREWKQPSMIKEGQELSYPRRAGLSSFGAAGSNAHIILEEYIPKEQAVEIPTIKPVIVPLSAKNKERLKNYVKNLYEFLTGSSLEKNHKYDSKERQKNLHRILQKEIRKILAEIMHVEEEVLEVEHEWNEYGLEPIQIAKVMELIQEQFTIQTDVEEFNQSSSISSVVDYIIKNHLKEIENLNFLLSNSETQHQKETEGLKKSLLNREICLTDLAYTLQVGREAMEERIVFLVKDIEELIVKLKAYIEDTGAISDFWEGNIKHNKETIEFLTDQDSLELIHKWIEKENTKKIANLWVKGYSMDWELFYKEKRHQRISLPTYPFAKERYWITEVSENNIFEPIENIKIKINDFSDLSNENKDDFFSNMVDYIIKVLSNTLKLDPSKLDSNTSFDELGLDSIMITHISKTLESTFRQIPATIFFTYKNIHSLTQYFMQEHYEEVKLLFQEPNSEGVSQSETLESVHKINEVQGIRKINKTNIETSEEDEESQDWIAVIGMSGQYPEADNLQEFWGNLTHGKDSIVEIPKERWDYKKYQTSDNMPGKTGGMYSKWGGFLADVDKFDPSFFNISPIEARGMDPHERLFIQTVSACFEDAGYSKKLLENKNMGDGRAPVGVFAGVTFNNYQLYAIEEWEKGNLIPVISQIFSIANRVSYLFNLGGPSLSVDTACSSSLKAIHLACESIKRGECEMAIAGGVNLSLHPSKYMTLCSGQFASSDGRCRAFGENGDGYVPGEGVGAVLLKPLNKAIADKDLIHAVIKGTAINHDGKTFGYSVPNPVAQTEVIKDAINKAKINPRTISYVEAHGTGTNLGDPIEIQGLNDAYSAYTTDKQYCAIGSVKSNIGHPEAAAGIAQLTKVILQMKHKVLVPNLLHSERTNPNIDFENTPFYVQRTVEEWKAPVITNEGDVQILPRRAGISSFGVGGVNAHIIVEEYQNQSQNMNLKENDEYPVVIVLSAKKESNLRAYAKQMKEYFIQSQDETATLRNIAYTLQVGRDPMAYRLAFTANQIGEVVSKLDVFLNDMKIDEESVIFFGTPSSQEDIIENDDEENSLNKVAKLWVKGKEIDWQNLYGNDLPRRISLPTYPFSKERYWIVEKIDKPQYNQTVSIIEAPERKKEDQALLFELCDSPEDERKEMIADYLQNMVSELLGFLPSNVPELYQGFFDMGMESVMVMKFQSLIEEKFKIKMSETSIFDHSNIIELSEYVASIISFDELENQNIPNKRNQEELSSITELGNVNLSNSSEVQLMDLEDVASELRILLEELKY</sequence>
<dbReference type="Pfam" id="PF02801">
    <property type="entry name" value="Ketoacyl-synt_C"/>
    <property type="match status" value="2"/>
</dbReference>
<feature type="region of interest" description="N-terminal hotdog fold" evidence="10">
    <location>
        <begin position="1"/>
        <end position="110"/>
    </location>
</feature>
<dbReference type="InterPro" id="IPR020806">
    <property type="entry name" value="PKS_PP-bd"/>
</dbReference>
<dbReference type="InterPro" id="IPR032821">
    <property type="entry name" value="PKS_assoc"/>
</dbReference>
<dbReference type="SUPFAM" id="SSF47336">
    <property type="entry name" value="ACP-like"/>
    <property type="match status" value="4"/>
</dbReference>
<feature type="domain" description="Carrier" evidence="12">
    <location>
        <begin position="1962"/>
        <end position="2037"/>
    </location>
</feature>
<dbReference type="InterPro" id="IPR014031">
    <property type="entry name" value="Ketoacyl_synth_C"/>
</dbReference>
<evidence type="ECO:0000256" key="6">
    <source>
        <dbReference type="ARBA" id="ARBA00022553"/>
    </source>
</evidence>
<dbReference type="GO" id="GO:0071770">
    <property type="term" value="P:DIM/DIP cell wall layer assembly"/>
    <property type="evidence" value="ECO:0007669"/>
    <property type="project" value="TreeGrafter"/>
</dbReference>
<feature type="active site" description="Proton acceptor; for dehydratase activity" evidence="10">
    <location>
        <position position="17"/>
    </location>
</feature>
<reference evidence="15 16" key="1">
    <citation type="submission" date="2012-04" db="EMBL/GenBank/DDBJ databases">
        <title>The Genome Sequence of Bacillus cereus BAG5X1-1.</title>
        <authorList>
            <consortium name="The Broad Institute Genome Sequencing Platform"/>
            <consortium name="The Broad Institute Genome Sequencing Center for Infectious Disease"/>
            <person name="Feldgarden M."/>
            <person name="Van der Auwera G.A."/>
            <person name="Mahillon J."/>
            <person name="Duprez V."/>
            <person name="Timmery S."/>
            <person name="Mattelet C."/>
            <person name="Dierick K."/>
            <person name="Sun M."/>
            <person name="Yu Z."/>
            <person name="Zhu L."/>
            <person name="Hu X."/>
            <person name="Shank E.B."/>
            <person name="Swiecicka I."/>
            <person name="Hansen B.M."/>
            <person name="Andrup L."/>
            <person name="Young S.K."/>
            <person name="Zeng Q."/>
            <person name="Gargeya S."/>
            <person name="Fitzgerald M."/>
            <person name="Haas B."/>
            <person name="Abouelleil A."/>
            <person name="Alvarado L."/>
            <person name="Arachchi H.M."/>
            <person name="Berlin A."/>
            <person name="Chapman S.B."/>
            <person name="Goldberg J."/>
            <person name="Griggs A."/>
            <person name="Gujja S."/>
            <person name="Hansen M."/>
            <person name="Howarth C."/>
            <person name="Imamovic A."/>
            <person name="Larimer J."/>
            <person name="McCowen C."/>
            <person name="Montmayeur A."/>
            <person name="Murphy C."/>
            <person name="Neiman D."/>
            <person name="Pearson M."/>
            <person name="Priest M."/>
            <person name="Roberts A."/>
            <person name="Saif S."/>
            <person name="Shea T."/>
            <person name="Sisk P."/>
            <person name="Sykes S."/>
            <person name="Wortman J."/>
            <person name="Nusbaum C."/>
            <person name="Birren B."/>
        </authorList>
    </citation>
    <scope>NUCLEOTIDE SEQUENCE [LARGE SCALE GENOMIC DNA]</scope>
    <source>
        <strain evidence="15 16">BAG5X1-1</strain>
    </source>
</reference>
<keyword evidence="6" id="KW-0597">Phosphoprotein</keyword>
<dbReference type="SMART" id="SM01294">
    <property type="entry name" value="PKS_PP_betabranch"/>
    <property type="match status" value="2"/>
</dbReference>
<dbReference type="GO" id="GO:0005737">
    <property type="term" value="C:cytoplasm"/>
    <property type="evidence" value="ECO:0007669"/>
    <property type="project" value="UniProtKB-SubCell"/>
</dbReference>
<gene>
    <name evidence="15" type="ORF">IEE_05224</name>
</gene>
<dbReference type="Proteomes" id="UP000006600">
    <property type="component" value="Unassembled WGS sequence"/>
</dbReference>
<dbReference type="Gene3D" id="1.10.1200.10">
    <property type="entry name" value="ACP-like"/>
    <property type="match status" value="3"/>
</dbReference>
<dbReference type="InterPro" id="IPR018201">
    <property type="entry name" value="Ketoacyl_synth_AS"/>
</dbReference>
<dbReference type="InterPro" id="IPR042104">
    <property type="entry name" value="PKS_dehydratase_sf"/>
</dbReference>
<dbReference type="InterPro" id="IPR009081">
    <property type="entry name" value="PP-bd_ACP"/>
</dbReference>
<comment type="subcellular location">
    <subcellularLocation>
        <location evidence="2">Cytoplasm</location>
    </subcellularLocation>
</comment>
<dbReference type="Gene3D" id="3.40.47.10">
    <property type="match status" value="2"/>
</dbReference>
<evidence type="ECO:0000256" key="3">
    <source>
        <dbReference type="ARBA" id="ARBA00004789"/>
    </source>
</evidence>
<dbReference type="InterPro" id="IPR050091">
    <property type="entry name" value="PKS_NRPS_Biosynth_Enz"/>
</dbReference>
<feature type="active site" description="Proton donor; for dehydratase activity" evidence="10">
    <location>
        <position position="190"/>
    </location>
</feature>
<dbReference type="InterPro" id="IPR006162">
    <property type="entry name" value="Ppantetheine_attach_site"/>
</dbReference>
<organism evidence="15 16">
    <name type="scientific">Bacillus cereus BAG5X1-1</name>
    <dbReference type="NCBI Taxonomy" id="1053189"/>
    <lineage>
        <taxon>Bacteria</taxon>
        <taxon>Bacillati</taxon>
        <taxon>Bacillota</taxon>
        <taxon>Bacilli</taxon>
        <taxon>Bacillales</taxon>
        <taxon>Bacillaceae</taxon>
        <taxon>Bacillus</taxon>
        <taxon>Bacillus cereus group</taxon>
    </lineage>
</organism>
<evidence type="ECO:0008006" key="17">
    <source>
        <dbReference type="Google" id="ProtNLM"/>
    </source>
</evidence>
<feature type="domain" description="Ketosynthase family 3 (KS3)" evidence="13">
    <location>
        <begin position="1318"/>
        <end position="1760"/>
    </location>
</feature>
<dbReference type="InterPro" id="IPR054514">
    <property type="entry name" value="RhiE-like_linker"/>
</dbReference>
<dbReference type="PROSITE" id="PS50075">
    <property type="entry name" value="CARRIER"/>
    <property type="match status" value="4"/>
</dbReference>
<feature type="region of interest" description="C-terminal hotdog fold" evidence="10">
    <location>
        <begin position="129"/>
        <end position="276"/>
    </location>
</feature>
<evidence type="ECO:0000256" key="8">
    <source>
        <dbReference type="ARBA" id="ARBA00022737"/>
    </source>
</evidence>
<dbReference type="CDD" id="cd00833">
    <property type="entry name" value="PKS"/>
    <property type="match status" value="2"/>
</dbReference>
<evidence type="ECO:0000313" key="16">
    <source>
        <dbReference type="Proteomes" id="UP000006600"/>
    </source>
</evidence>
<dbReference type="SMART" id="SM00823">
    <property type="entry name" value="PKS_PP"/>
    <property type="match status" value="3"/>
</dbReference>
<evidence type="ECO:0000256" key="4">
    <source>
        <dbReference type="ARBA" id="ARBA00022450"/>
    </source>
</evidence>
<keyword evidence="4" id="KW-0596">Phosphopantetheine</keyword>
<evidence type="ECO:0000313" key="15">
    <source>
        <dbReference type="EMBL" id="EJQ37438.1"/>
    </source>
</evidence>
<feature type="domain" description="PKS/mFAS DH" evidence="14">
    <location>
        <begin position="1"/>
        <end position="276"/>
    </location>
</feature>
<evidence type="ECO:0000256" key="5">
    <source>
        <dbReference type="ARBA" id="ARBA00022490"/>
    </source>
</evidence>
<dbReference type="GO" id="GO:0004312">
    <property type="term" value="F:fatty acid synthase activity"/>
    <property type="evidence" value="ECO:0007669"/>
    <property type="project" value="TreeGrafter"/>
</dbReference>
<evidence type="ECO:0000259" key="14">
    <source>
        <dbReference type="PROSITE" id="PS52019"/>
    </source>
</evidence>
<evidence type="ECO:0000256" key="10">
    <source>
        <dbReference type="PROSITE-ProRule" id="PRU01363"/>
    </source>
</evidence>
<accession>J7WZT2</accession>
<feature type="domain" description="Carrier" evidence="12">
    <location>
        <begin position="929"/>
        <end position="1003"/>
    </location>
</feature>
<feature type="domain" description="Carrier" evidence="12">
    <location>
        <begin position="305"/>
        <end position="382"/>
    </location>
</feature>
<dbReference type="InterPro" id="IPR049552">
    <property type="entry name" value="PKS_DH_N"/>
</dbReference>
<dbReference type="SMART" id="SM00825">
    <property type="entry name" value="PKS_KS"/>
    <property type="match status" value="2"/>
</dbReference>
<protein>
    <recommendedName>
        <fullName evidence="17">Carrier domain-containing protein</fullName>
    </recommendedName>
</protein>
<comment type="function">
    <text evidence="1">Involved in some intermediate steps for the synthesis of the antibiotic polyketide bacillaene which is involved in secondary metabolism.</text>
</comment>
<dbReference type="UniPathway" id="UPA01003"/>
<dbReference type="PROSITE" id="PS00606">
    <property type="entry name" value="KS3_1"/>
    <property type="match status" value="1"/>
</dbReference>
<evidence type="ECO:0000256" key="7">
    <source>
        <dbReference type="ARBA" id="ARBA00022679"/>
    </source>
</evidence>
<dbReference type="Pfam" id="PF21089">
    <property type="entry name" value="PKS_DH_N"/>
    <property type="match status" value="1"/>
</dbReference>
<dbReference type="HOGENOM" id="CLU_233863_0_0_9"/>
<dbReference type="GO" id="GO:0004315">
    <property type="term" value="F:3-oxoacyl-[acyl-carrier-protein] synthase activity"/>
    <property type="evidence" value="ECO:0007669"/>
    <property type="project" value="InterPro"/>
</dbReference>
<dbReference type="Pfam" id="PF22336">
    <property type="entry name" value="RhiE-like_linker"/>
    <property type="match status" value="2"/>
</dbReference>
<keyword evidence="11" id="KW-0175">Coiled coil</keyword>
<dbReference type="Gene3D" id="3.10.129.110">
    <property type="entry name" value="Polyketide synthase dehydratase"/>
    <property type="match status" value="1"/>
</dbReference>
<dbReference type="InterPro" id="IPR014030">
    <property type="entry name" value="Ketoacyl_synth_N"/>
</dbReference>
<dbReference type="Pfam" id="PF16197">
    <property type="entry name" value="KAsynt_C_assoc"/>
    <property type="match status" value="1"/>
</dbReference>
<keyword evidence="7" id="KW-0808">Transferase</keyword>
<dbReference type="SUPFAM" id="SSF53901">
    <property type="entry name" value="Thiolase-like"/>
    <property type="match status" value="2"/>
</dbReference>
<evidence type="ECO:0000256" key="9">
    <source>
        <dbReference type="ARBA" id="ARBA00023315"/>
    </source>
</evidence>
<comment type="caution">
    <text evidence="15">The sequence shown here is derived from an EMBL/GenBank/DDBJ whole genome shotgun (WGS) entry which is preliminary data.</text>
</comment>
<dbReference type="InterPro" id="IPR020841">
    <property type="entry name" value="PKS_Beta-ketoAc_synthase_dom"/>
</dbReference>
<dbReference type="GO" id="GO:0031177">
    <property type="term" value="F:phosphopantetheine binding"/>
    <property type="evidence" value="ECO:0007669"/>
    <property type="project" value="InterPro"/>
</dbReference>
<dbReference type="PANTHER" id="PTHR43775">
    <property type="entry name" value="FATTY ACID SYNTHASE"/>
    <property type="match status" value="1"/>
</dbReference>
<name>J7WZT2_BACCE</name>
<evidence type="ECO:0000256" key="11">
    <source>
        <dbReference type="SAM" id="Coils"/>
    </source>
</evidence>
<dbReference type="InterPro" id="IPR016039">
    <property type="entry name" value="Thiolase-like"/>
</dbReference>
<dbReference type="Pfam" id="PF00550">
    <property type="entry name" value="PP-binding"/>
    <property type="match status" value="4"/>
</dbReference>
<feature type="coiled-coil region" evidence="11">
    <location>
        <begin position="921"/>
        <end position="955"/>
    </location>
</feature>
<proteinExistence type="predicted"/>
<dbReference type="PROSITE" id="PS00012">
    <property type="entry name" value="PHOSPHOPANTETHEINE"/>
    <property type="match status" value="1"/>
</dbReference>
<dbReference type="GO" id="GO:0005886">
    <property type="term" value="C:plasma membrane"/>
    <property type="evidence" value="ECO:0007669"/>
    <property type="project" value="TreeGrafter"/>
</dbReference>
<dbReference type="PATRIC" id="fig|1053189.3.peg.5326"/>
<dbReference type="Gene3D" id="3.30.70.3290">
    <property type="match status" value="1"/>
</dbReference>
<dbReference type="FunFam" id="3.40.47.10:FF:000019">
    <property type="entry name" value="Polyketide synthase type I"/>
    <property type="match status" value="2"/>
</dbReference>
<dbReference type="PROSITE" id="PS52019">
    <property type="entry name" value="PKS_MFAS_DH"/>
    <property type="match status" value="1"/>
</dbReference>
<dbReference type="EMBL" id="AHDJ01000065">
    <property type="protein sequence ID" value="EJQ37438.1"/>
    <property type="molecule type" value="Genomic_DNA"/>
</dbReference>
<comment type="pathway">
    <text evidence="3">Antibiotic biosynthesis; bacillaene biosynthesis.</text>
</comment>
<keyword evidence="8" id="KW-0677">Repeat</keyword>
<dbReference type="Pfam" id="PF00109">
    <property type="entry name" value="ketoacyl-synt"/>
    <property type="match status" value="2"/>
</dbReference>
<keyword evidence="9" id="KW-0012">Acyltransferase</keyword>
<dbReference type="GO" id="GO:0006633">
    <property type="term" value="P:fatty acid biosynthetic process"/>
    <property type="evidence" value="ECO:0007669"/>
    <property type="project" value="InterPro"/>
</dbReference>
<feature type="domain" description="Carrier" evidence="12">
    <location>
        <begin position="1193"/>
        <end position="1266"/>
    </location>
</feature>
<evidence type="ECO:0000259" key="12">
    <source>
        <dbReference type="PROSITE" id="PS50075"/>
    </source>
</evidence>
<keyword evidence="5" id="KW-0963">Cytoplasm</keyword>
<feature type="domain" description="Ketosynthase family 3 (KS3)" evidence="13">
    <location>
        <begin position="430"/>
        <end position="868"/>
    </location>
</feature>
<dbReference type="InterPro" id="IPR036736">
    <property type="entry name" value="ACP-like_sf"/>
</dbReference>
<evidence type="ECO:0000256" key="1">
    <source>
        <dbReference type="ARBA" id="ARBA00003299"/>
    </source>
</evidence>
<dbReference type="InterPro" id="IPR049900">
    <property type="entry name" value="PKS_mFAS_DH"/>
</dbReference>
<dbReference type="Gene3D" id="1.10.1240.100">
    <property type="match status" value="1"/>
</dbReference>